<feature type="compositionally biased region" description="Acidic residues" evidence="1">
    <location>
        <begin position="105"/>
        <end position="117"/>
    </location>
</feature>
<protein>
    <submittedName>
        <fullName evidence="2">Uncharacterized protein</fullName>
    </submittedName>
</protein>
<organism evidence="2 3">
    <name type="scientific">Polysphondylium violaceum</name>
    <dbReference type="NCBI Taxonomy" id="133409"/>
    <lineage>
        <taxon>Eukaryota</taxon>
        <taxon>Amoebozoa</taxon>
        <taxon>Evosea</taxon>
        <taxon>Eumycetozoa</taxon>
        <taxon>Dictyostelia</taxon>
        <taxon>Dictyosteliales</taxon>
        <taxon>Dictyosteliaceae</taxon>
        <taxon>Polysphondylium</taxon>
    </lineage>
</organism>
<gene>
    <name evidence="2" type="ORF">CYY_003195</name>
</gene>
<evidence type="ECO:0000313" key="2">
    <source>
        <dbReference type="EMBL" id="KAF2075503.1"/>
    </source>
</evidence>
<accession>A0A8J4PWX1</accession>
<feature type="compositionally biased region" description="Acidic residues" evidence="1">
    <location>
        <begin position="608"/>
        <end position="619"/>
    </location>
</feature>
<evidence type="ECO:0000256" key="1">
    <source>
        <dbReference type="SAM" id="MobiDB-lite"/>
    </source>
</evidence>
<feature type="compositionally biased region" description="Basic and acidic residues" evidence="1">
    <location>
        <begin position="12"/>
        <end position="35"/>
    </location>
</feature>
<feature type="compositionally biased region" description="Acidic residues" evidence="1">
    <location>
        <begin position="69"/>
        <end position="98"/>
    </location>
</feature>
<feature type="region of interest" description="Disordered" evidence="1">
    <location>
        <begin position="1"/>
        <end position="120"/>
    </location>
</feature>
<keyword evidence="3" id="KW-1185">Reference proteome</keyword>
<comment type="caution">
    <text evidence="2">The sequence shown here is derived from an EMBL/GenBank/DDBJ whole genome shotgun (WGS) entry which is preliminary data.</text>
</comment>
<dbReference type="AlphaFoldDB" id="A0A8J4PWX1"/>
<feature type="compositionally biased region" description="Acidic residues" evidence="1">
    <location>
        <begin position="213"/>
        <end position="229"/>
    </location>
</feature>
<feature type="compositionally biased region" description="Acidic residues" evidence="1">
    <location>
        <begin position="560"/>
        <end position="570"/>
    </location>
</feature>
<name>A0A8J4PWX1_9MYCE</name>
<dbReference type="PANTHER" id="PTHR36812">
    <property type="entry name" value="NEUROFILAMENT TRIPLET M PROTEIN-LIKE PROTEIN"/>
    <property type="match status" value="1"/>
</dbReference>
<dbReference type="PANTHER" id="PTHR36812:SF9">
    <property type="entry name" value="MYB-LIKE PROTEIN X ISOFORM X1"/>
    <property type="match status" value="1"/>
</dbReference>
<feature type="compositionally biased region" description="Basic residues" evidence="1">
    <location>
        <begin position="1"/>
        <end position="11"/>
    </location>
</feature>
<feature type="region of interest" description="Disordered" evidence="1">
    <location>
        <begin position="555"/>
        <end position="619"/>
    </location>
</feature>
<dbReference type="Proteomes" id="UP000695562">
    <property type="component" value="Unassembled WGS sequence"/>
</dbReference>
<dbReference type="EMBL" id="AJWJ01000097">
    <property type="protein sequence ID" value="KAF2075503.1"/>
    <property type="molecule type" value="Genomic_DNA"/>
</dbReference>
<reference evidence="2" key="1">
    <citation type="submission" date="2020-01" db="EMBL/GenBank/DDBJ databases">
        <title>Development of genomics and gene disruption for Polysphondylium violaceum indicates a role for the polyketide synthase stlB in stalk morphogenesis.</title>
        <authorList>
            <person name="Narita B."/>
            <person name="Kawabe Y."/>
            <person name="Kin K."/>
            <person name="Saito T."/>
            <person name="Gibbs R."/>
            <person name="Kuspa A."/>
            <person name="Muzny D."/>
            <person name="Queller D."/>
            <person name="Richards S."/>
            <person name="Strassman J."/>
            <person name="Sucgang R."/>
            <person name="Worley K."/>
            <person name="Schaap P."/>
        </authorList>
    </citation>
    <scope>NUCLEOTIDE SEQUENCE</scope>
    <source>
        <strain evidence="2">QSvi11</strain>
    </source>
</reference>
<evidence type="ECO:0000313" key="3">
    <source>
        <dbReference type="Proteomes" id="UP000695562"/>
    </source>
</evidence>
<sequence length="619" mass="71984">MVKSKRTIPLKETQKKKQIKIEKEEDDEIIVKQEELYTDDDEETINIKQEQEDEEEDQQVETYDIKLEGEEEEEEEEDQDQEEQEEDQEEEEEDQEDGVDIKQEQDEEEEDEEDKEEEEVRKKLDFLDKLSDRFINTLASTFIQNYGSQLETLGKNRLRNFYFESIHQINNTEIRELLFRPKAWNKFYFLLKSGIKQLKQEVSLEINDKEEIQGDQDEDEDQDVEKDDDGELSKVVFKNIHSYQTVGGRESLIYLLDEKPLDQVKHLYNQAILSSILDDSLLESFIKKQVSNEQQKGKQTSGSKFLLSLLDQFIMLTITNNSNNNLNHNINLFNYLLNLIIDTKEQSIIQESYNLLQKFLTVSVLNQLHNNNNKDIEIQKSYVDLASSLFKLSLMKHKQNNGFDQNTDFSVIKLLLGNSNYLPKLVNMLTNLDFTLDQYIPSKANTILSIFLQQFIQETLVNPQPTSSMAYLKARILCERGIIVLTKIKDPLLTKLKISSASLAPPENLLNILKENANLVTKTHSNMNDTQALRLLKLDGIMKLFNKVEEIQNLTKQQEQEEQEQDDDAVAEGTQYVVEKSVVNGDSTENKEDDDSQDPDQPKNLLDFLDEDDLISDTD</sequence>
<feature type="region of interest" description="Disordered" evidence="1">
    <location>
        <begin position="209"/>
        <end position="229"/>
    </location>
</feature>
<dbReference type="OrthoDB" id="21090at2759"/>
<proteinExistence type="predicted"/>